<dbReference type="OrthoDB" id="10254221at2759"/>
<feature type="domain" description="NmrA-like" evidence="1">
    <location>
        <begin position="13"/>
        <end position="300"/>
    </location>
</feature>
<dbReference type="Proteomes" id="UP001140172">
    <property type="component" value="Unassembled WGS sequence"/>
</dbReference>
<proteinExistence type="predicted"/>
<sequence length="312" mass="35334">MQSFSDIVQASETKCILVTGCDMYSGFMIARELLKEKGKYFKHVCAGYYKENHLVHLLKHAGADTCELTVDKPEHIVDMYRKVDIVVVVPPVNEHRWGDSSVAYVLAAKEANVKGLVLCSKINSKELSEMNMLAPLYKMEEAYERIKSSMKAASLVRCSMHIDLLWLFRHQIASEQKICLPVSTEAKCAPLAEADGARALCNMLLHSKYKPGVYELTGPEKLSFEEIAHEASSGIGMEIGYKQIDSKQMEEYLKQRHEISENEIMFICELFKAISKDMLSKKTDDLKKMLDGSPYTVKSYLKKNASDFKPHD</sequence>
<dbReference type="Pfam" id="PF05368">
    <property type="entry name" value="NmrA"/>
    <property type="match status" value="1"/>
</dbReference>
<evidence type="ECO:0000313" key="2">
    <source>
        <dbReference type="EMBL" id="KAJ2779903.1"/>
    </source>
</evidence>
<gene>
    <name evidence="2" type="ORF">GGI15_003728</name>
</gene>
<keyword evidence="3" id="KW-1185">Reference proteome</keyword>
<protein>
    <recommendedName>
        <fullName evidence="1">NmrA-like domain-containing protein</fullName>
    </recommendedName>
</protein>
<dbReference type="InterPro" id="IPR008030">
    <property type="entry name" value="NmrA-like"/>
</dbReference>
<organism evidence="2 3">
    <name type="scientific">Coemansia interrupta</name>
    <dbReference type="NCBI Taxonomy" id="1126814"/>
    <lineage>
        <taxon>Eukaryota</taxon>
        <taxon>Fungi</taxon>
        <taxon>Fungi incertae sedis</taxon>
        <taxon>Zoopagomycota</taxon>
        <taxon>Kickxellomycotina</taxon>
        <taxon>Kickxellomycetes</taxon>
        <taxon>Kickxellales</taxon>
        <taxon>Kickxellaceae</taxon>
        <taxon>Coemansia</taxon>
    </lineage>
</organism>
<dbReference type="EMBL" id="JANBUM010000275">
    <property type="protein sequence ID" value="KAJ2779903.1"/>
    <property type="molecule type" value="Genomic_DNA"/>
</dbReference>
<dbReference type="Gene3D" id="3.40.50.720">
    <property type="entry name" value="NAD(P)-binding Rossmann-like Domain"/>
    <property type="match status" value="1"/>
</dbReference>
<dbReference type="AlphaFoldDB" id="A0A9W8HBB2"/>
<dbReference type="InterPro" id="IPR051604">
    <property type="entry name" value="Ergot_Alk_Oxidoreductase"/>
</dbReference>
<comment type="caution">
    <text evidence="2">The sequence shown here is derived from an EMBL/GenBank/DDBJ whole genome shotgun (WGS) entry which is preliminary data.</text>
</comment>
<dbReference type="PANTHER" id="PTHR43162:SF1">
    <property type="entry name" value="PRESTALK A DIFFERENTIATION PROTEIN A"/>
    <property type="match status" value="1"/>
</dbReference>
<accession>A0A9W8HBB2</accession>
<evidence type="ECO:0000313" key="3">
    <source>
        <dbReference type="Proteomes" id="UP001140172"/>
    </source>
</evidence>
<dbReference type="SUPFAM" id="SSF51735">
    <property type="entry name" value="NAD(P)-binding Rossmann-fold domains"/>
    <property type="match status" value="1"/>
</dbReference>
<dbReference type="Gene3D" id="3.90.25.10">
    <property type="entry name" value="UDP-galactose 4-epimerase, domain 1"/>
    <property type="match status" value="1"/>
</dbReference>
<reference evidence="2" key="1">
    <citation type="submission" date="2022-07" db="EMBL/GenBank/DDBJ databases">
        <title>Phylogenomic reconstructions and comparative analyses of Kickxellomycotina fungi.</title>
        <authorList>
            <person name="Reynolds N.K."/>
            <person name="Stajich J.E."/>
            <person name="Barry K."/>
            <person name="Grigoriev I.V."/>
            <person name="Crous P."/>
            <person name="Smith M.E."/>
        </authorList>
    </citation>
    <scope>NUCLEOTIDE SEQUENCE</scope>
    <source>
        <strain evidence="2">BCRC 34489</strain>
    </source>
</reference>
<dbReference type="InterPro" id="IPR036291">
    <property type="entry name" value="NAD(P)-bd_dom_sf"/>
</dbReference>
<name>A0A9W8HBB2_9FUNG</name>
<evidence type="ECO:0000259" key="1">
    <source>
        <dbReference type="Pfam" id="PF05368"/>
    </source>
</evidence>
<dbReference type="PANTHER" id="PTHR43162">
    <property type="match status" value="1"/>
</dbReference>